<feature type="domain" description="PNPLA" evidence="4">
    <location>
        <begin position="9"/>
        <end position="224"/>
    </location>
</feature>
<feature type="active site" description="Nucleophile" evidence="3">
    <location>
        <position position="52"/>
    </location>
</feature>
<dbReference type="GO" id="GO:0047372">
    <property type="term" value="F:monoacylglycerol lipase activity"/>
    <property type="evidence" value="ECO:0007669"/>
    <property type="project" value="TreeGrafter"/>
</dbReference>
<gene>
    <name evidence="5" type="ORF">M595_4175</name>
</gene>
<evidence type="ECO:0000259" key="4">
    <source>
        <dbReference type="PROSITE" id="PS51635"/>
    </source>
</evidence>
<comment type="caution">
    <text evidence="5">The sequence shown here is derived from an EMBL/GenBank/DDBJ whole genome shotgun (WGS) entry which is preliminary data.</text>
</comment>
<evidence type="ECO:0000256" key="2">
    <source>
        <dbReference type="ARBA" id="ARBA00023098"/>
    </source>
</evidence>
<proteinExistence type="inferred from homology"/>
<keyword evidence="6" id="KW-1185">Reference proteome</keyword>
<evidence type="ECO:0000256" key="3">
    <source>
        <dbReference type="PROSITE-ProRule" id="PRU01161"/>
    </source>
</evidence>
<feature type="short sequence motif" description="GXSXG" evidence="3">
    <location>
        <begin position="50"/>
        <end position="54"/>
    </location>
</feature>
<feature type="active site" description="Proton acceptor" evidence="3">
    <location>
        <position position="211"/>
    </location>
</feature>
<dbReference type="CDD" id="cd07199">
    <property type="entry name" value="Pat17_PNPLA8_PNPLA9_like"/>
    <property type="match status" value="1"/>
</dbReference>
<dbReference type="InterPro" id="IPR002641">
    <property type="entry name" value="PNPLA_dom"/>
</dbReference>
<dbReference type="PROSITE" id="PS51635">
    <property type="entry name" value="PNPLA"/>
    <property type="match status" value="1"/>
</dbReference>
<accession>U7QFL6</accession>
<comment type="similarity">
    <text evidence="1">Belongs to the patatin family.</text>
</comment>
<feature type="short sequence motif" description="DGA/G" evidence="3">
    <location>
        <begin position="211"/>
        <end position="213"/>
    </location>
</feature>
<dbReference type="SUPFAM" id="SSF52151">
    <property type="entry name" value="FabD/lysophospholipase-like"/>
    <property type="match status" value="1"/>
</dbReference>
<keyword evidence="3" id="KW-0378">Hydrolase</keyword>
<dbReference type="GO" id="GO:0016042">
    <property type="term" value="P:lipid catabolic process"/>
    <property type="evidence" value="ECO:0007669"/>
    <property type="project" value="UniProtKB-UniRule"/>
</dbReference>
<keyword evidence="3" id="KW-0442">Lipid degradation</keyword>
<dbReference type="Pfam" id="PF01734">
    <property type="entry name" value="Patatin"/>
    <property type="match status" value="1"/>
</dbReference>
<name>U7QFL6_9CYAN</name>
<dbReference type="EMBL" id="AUZM01000047">
    <property type="protein sequence ID" value="ERT05870.1"/>
    <property type="molecule type" value="Genomic_DNA"/>
</dbReference>
<sequence>MMSQRYSILSLDGGGIRGLVTALILQDLENKIQQRNPNKQLKDCFDLIAGTSTGSLIACGLSYGVSISKIVEFYSLYSGFPQKIFPPTFRSYLTGFVNRLHLGISQPMYDGKGLEAVLQNIFKTTTFDQLKIQTLVTSYDVYNGQAVVFNSKQSECKTLPIWEVCRASAAAPIAFPAHIIEDKTYLSYWHAKGYKLTNNPENNHLCIPLIDGGVAANNPTLCAVAEAIKAKKHPSNLVVASLGCGTQKTKSISVKKSRGWGAFEWINPLNDMPILETIQDGSSDVIDHISRHLVNSKNYYRFQPYFKQKHSTFKANQKNIDALKQETLRYIQSPEVQKKLYHLAIQLTATSVSPVVQSKKQLQAVSSHLN</sequence>
<evidence type="ECO:0000256" key="1">
    <source>
        <dbReference type="ARBA" id="ARBA00010240"/>
    </source>
</evidence>
<dbReference type="PANTHER" id="PTHR32176">
    <property type="entry name" value="XYLOSE ISOMERASE"/>
    <property type="match status" value="1"/>
</dbReference>
<dbReference type="OrthoDB" id="9807112at2"/>
<evidence type="ECO:0000313" key="5">
    <source>
        <dbReference type="EMBL" id="ERT05870.1"/>
    </source>
</evidence>
<reference evidence="5 6" key="1">
    <citation type="journal article" date="2013" name="Front. Microbiol.">
        <title>Comparative genomic analyses of the cyanobacterium, Lyngbya aestuarii BL J, a powerful hydrogen producer.</title>
        <authorList>
            <person name="Kothari A."/>
            <person name="Vaughn M."/>
            <person name="Garcia-Pichel F."/>
        </authorList>
    </citation>
    <scope>NUCLEOTIDE SEQUENCE [LARGE SCALE GENOMIC DNA]</scope>
    <source>
        <strain evidence="5 6">BL J</strain>
    </source>
</reference>
<dbReference type="InterPro" id="IPR016035">
    <property type="entry name" value="Acyl_Trfase/lysoPLipase"/>
</dbReference>
<dbReference type="AlphaFoldDB" id="U7QFL6"/>
<feature type="short sequence motif" description="GXGXXG" evidence="3">
    <location>
        <begin position="13"/>
        <end position="18"/>
    </location>
</feature>
<organism evidence="5 6">
    <name type="scientific">Lyngbya aestuarii BL J</name>
    <dbReference type="NCBI Taxonomy" id="1348334"/>
    <lineage>
        <taxon>Bacteria</taxon>
        <taxon>Bacillati</taxon>
        <taxon>Cyanobacteriota</taxon>
        <taxon>Cyanophyceae</taxon>
        <taxon>Oscillatoriophycideae</taxon>
        <taxon>Oscillatoriales</taxon>
        <taxon>Microcoleaceae</taxon>
        <taxon>Lyngbya</taxon>
    </lineage>
</organism>
<dbReference type="GO" id="GO:0004620">
    <property type="term" value="F:phospholipase activity"/>
    <property type="evidence" value="ECO:0007669"/>
    <property type="project" value="TreeGrafter"/>
</dbReference>
<dbReference type="Gene3D" id="3.40.1090.10">
    <property type="entry name" value="Cytosolic phospholipase A2 catalytic domain"/>
    <property type="match status" value="1"/>
</dbReference>
<evidence type="ECO:0000313" key="6">
    <source>
        <dbReference type="Proteomes" id="UP000017127"/>
    </source>
</evidence>
<dbReference type="RefSeq" id="WP_023067897.1">
    <property type="nucleotide sequence ID" value="NZ_AUZM01000047.1"/>
</dbReference>
<dbReference type="PANTHER" id="PTHR32176:SF92">
    <property type="entry name" value="XYLOSE ISOMERASE"/>
    <property type="match status" value="1"/>
</dbReference>
<dbReference type="Proteomes" id="UP000017127">
    <property type="component" value="Unassembled WGS sequence"/>
</dbReference>
<keyword evidence="2 3" id="KW-0443">Lipid metabolism</keyword>
<protein>
    <submittedName>
        <fullName evidence="5">Patatin-like phospholipase family protein</fullName>
    </submittedName>
</protein>